<keyword evidence="4" id="KW-0547">Nucleotide-binding</keyword>
<evidence type="ECO:0000313" key="11">
    <source>
        <dbReference type="Proteomes" id="UP000000441"/>
    </source>
</evidence>
<dbReference type="InterPro" id="IPR005467">
    <property type="entry name" value="His_kinase_dom"/>
</dbReference>
<feature type="domain" description="Histidine kinase" evidence="9">
    <location>
        <begin position="705"/>
        <end position="793"/>
    </location>
</feature>
<feature type="transmembrane region" description="Helical" evidence="8">
    <location>
        <begin position="170"/>
        <end position="187"/>
    </location>
</feature>
<dbReference type="SUPFAM" id="SSF50156">
    <property type="entry name" value="PDZ domain-like"/>
    <property type="match status" value="1"/>
</dbReference>
<dbReference type="EMBL" id="CP000227">
    <property type="protein sequence ID" value="ACM15355.1"/>
    <property type="molecule type" value="Genomic_DNA"/>
</dbReference>
<evidence type="ECO:0000256" key="4">
    <source>
        <dbReference type="ARBA" id="ARBA00022741"/>
    </source>
</evidence>
<dbReference type="GO" id="GO:0005524">
    <property type="term" value="F:ATP binding"/>
    <property type="evidence" value="ECO:0007669"/>
    <property type="project" value="UniProtKB-KW"/>
</dbReference>
<feature type="transmembrane region" description="Helical" evidence="8">
    <location>
        <begin position="264"/>
        <end position="283"/>
    </location>
</feature>
<keyword evidence="7" id="KW-0902">Two-component regulatory system</keyword>
<keyword evidence="3" id="KW-0808">Transferase</keyword>
<dbReference type="GO" id="GO:0046983">
    <property type="term" value="F:protein dimerization activity"/>
    <property type="evidence" value="ECO:0007669"/>
    <property type="project" value="InterPro"/>
</dbReference>
<dbReference type="CDD" id="cd16917">
    <property type="entry name" value="HATPase_UhpB-NarQ-NarX-like"/>
    <property type="match status" value="1"/>
</dbReference>
<feature type="transmembrane region" description="Helical" evidence="8">
    <location>
        <begin position="230"/>
        <end position="252"/>
    </location>
</feature>
<feature type="transmembrane region" description="Helical" evidence="8">
    <location>
        <begin position="326"/>
        <end position="345"/>
    </location>
</feature>
<dbReference type="PANTHER" id="PTHR24421:SF60">
    <property type="entry name" value="SENSOR HISTIDINE KINASE COMP"/>
    <property type="match status" value="1"/>
</dbReference>
<dbReference type="GO" id="GO:0000155">
    <property type="term" value="F:phosphorelay sensor kinase activity"/>
    <property type="evidence" value="ECO:0007669"/>
    <property type="project" value="InterPro"/>
</dbReference>
<dbReference type="Pfam" id="PF02518">
    <property type="entry name" value="HATPase_c"/>
    <property type="match status" value="1"/>
</dbReference>
<dbReference type="Pfam" id="PF07730">
    <property type="entry name" value="HisKA_3"/>
    <property type="match status" value="1"/>
</dbReference>
<evidence type="ECO:0000256" key="8">
    <source>
        <dbReference type="SAM" id="Phobius"/>
    </source>
</evidence>
<dbReference type="EC" id="2.7.13.3" evidence="2"/>
<accession>B9J4N8</accession>
<keyword evidence="8" id="KW-1133">Transmembrane helix</keyword>
<evidence type="ECO:0000313" key="10">
    <source>
        <dbReference type="EMBL" id="ACM15355.1"/>
    </source>
</evidence>
<name>B9J4N8_BACCQ</name>
<keyword evidence="8" id="KW-0812">Transmembrane</keyword>
<dbReference type="PANTHER" id="PTHR24421">
    <property type="entry name" value="NITRATE/NITRITE SENSOR PROTEIN NARX-RELATED"/>
    <property type="match status" value="1"/>
</dbReference>
<evidence type="ECO:0000256" key="3">
    <source>
        <dbReference type="ARBA" id="ARBA00022679"/>
    </source>
</evidence>
<dbReference type="InterPro" id="IPR050482">
    <property type="entry name" value="Sensor_HK_TwoCompSys"/>
</dbReference>
<evidence type="ECO:0000256" key="6">
    <source>
        <dbReference type="ARBA" id="ARBA00022840"/>
    </source>
</evidence>
<feature type="transmembrane region" description="Helical" evidence="8">
    <location>
        <begin position="361"/>
        <end position="381"/>
    </location>
</feature>
<feature type="transmembrane region" description="Helical" evidence="8">
    <location>
        <begin position="193"/>
        <end position="218"/>
    </location>
</feature>
<sequence>MLLSAILLRDSEIIYDSEVFLAMIKQRPIYFVISLIIFYLIIQSYILYKFYQPYSGIIASKENEKTYTISQIDTSGWAAKTALKVGDEIYKVDGENPYLGVFKRYQNQFLNATEIQSIKNDKISTYSTAATSDNEELLITLYLPMIFSLTILSLCFILYRNKAIRREERYFMLFLLATSISLSASSISSKSDFGGLLIISISFQSVSLFLTLFLYQLFKRKEIIIIHKNLVRFHICLYMTVVTTGLLSVTFFPNLQQVSAYTDLAYLCFSILLSVYFLLKGYIKYRNTLHRPFFKFMLVIQCISFGPFIMLYALPRILLNAAMIRADIAALFLFCIPIGYFYLILTKQIFDIDFMFDRVRYYSMLSLIPTIIITLIISWGINPDERFLIRLMQNFIIIFPLNILFLVIKERLDFTFRNQLFRNKTNLHVSIDQFAQQLSSIMKVKDLEKKFMNEIISLLKPCFIQFIEFDIKQNTYNCYKSYGETEKFNLSKKKQWGMESGYINDLLEDDGCIGIYLYSTQNTKHYIWVGNKTNNIKFNINEKTWFIAIVKYVRLVYENLNSVNQIIQSLEKESLANKTHSATLSRLLFQISETERRRLAADLHDAALQDQIVWYRKLETVLKEHTVPGELQGQLEKIKFGMLDVIQQIRDTCNELKPALLSEIGLIGALKELLAQMQLRTNFRIQFEYDSIQENHYEFDKILSIYRIIQELLNNADKHSNATLINIFLWEENNCIYLDYRDNGIGFNTQVPYSSNKHMGLSGIKGRVQGIGGEIQLISEIGNGLQVNITIPR</sequence>
<feature type="transmembrane region" description="Helical" evidence="8">
    <location>
        <begin position="295"/>
        <end position="314"/>
    </location>
</feature>
<gene>
    <name evidence="10" type="primary">comP</name>
    <name evidence="10" type="ordered locus">BCQ_4954</name>
</gene>
<keyword evidence="5" id="KW-0418">Kinase</keyword>
<feature type="transmembrane region" description="Helical" evidence="8">
    <location>
        <begin position="29"/>
        <end position="48"/>
    </location>
</feature>
<feature type="transmembrane region" description="Helical" evidence="8">
    <location>
        <begin position="137"/>
        <end position="158"/>
    </location>
</feature>
<dbReference type="HOGENOM" id="CLU_021465_0_0_9"/>
<dbReference type="InterPro" id="IPR003594">
    <property type="entry name" value="HATPase_dom"/>
</dbReference>
<dbReference type="SMART" id="SM00387">
    <property type="entry name" value="HATPase_c"/>
    <property type="match status" value="1"/>
</dbReference>
<protein>
    <recommendedName>
        <fullName evidence="2">histidine kinase</fullName>
        <ecNumber evidence="2">2.7.13.3</ecNumber>
    </recommendedName>
</protein>
<dbReference type="InterPro" id="IPR036890">
    <property type="entry name" value="HATPase_C_sf"/>
</dbReference>
<dbReference type="PROSITE" id="PS50109">
    <property type="entry name" value="HIS_KIN"/>
    <property type="match status" value="1"/>
</dbReference>
<evidence type="ECO:0000256" key="7">
    <source>
        <dbReference type="ARBA" id="ARBA00023012"/>
    </source>
</evidence>
<keyword evidence="6" id="KW-0067">ATP-binding</keyword>
<proteinExistence type="predicted"/>
<dbReference type="GO" id="GO:0016020">
    <property type="term" value="C:membrane"/>
    <property type="evidence" value="ECO:0007669"/>
    <property type="project" value="InterPro"/>
</dbReference>
<comment type="catalytic activity">
    <reaction evidence="1">
        <text>ATP + protein L-histidine = ADP + protein N-phospho-L-histidine.</text>
        <dbReference type="EC" id="2.7.13.3"/>
    </reaction>
</comment>
<dbReference type="InterPro" id="IPR011712">
    <property type="entry name" value="Sig_transdc_His_kin_sub3_dim/P"/>
</dbReference>
<dbReference type="KEGG" id="bcq:BCQ_4954"/>
<reference evidence="10 11" key="1">
    <citation type="journal article" date="2009" name="J. Bacteriol.">
        <title>Complete genome sequence of the extremophilic Bacillus cereus strain Q1 with industrial applications.</title>
        <authorList>
            <person name="Xiong Z."/>
            <person name="Jiang Y."/>
            <person name="Qi D."/>
            <person name="Lu H."/>
            <person name="Yang F."/>
            <person name="Yang J."/>
            <person name="Chen L."/>
            <person name="Sun L."/>
            <person name="Xu X."/>
            <person name="Xue Y."/>
            <person name="Zhu Y."/>
            <person name="Jin Q."/>
        </authorList>
    </citation>
    <scope>NUCLEOTIDE SEQUENCE [LARGE SCALE GENOMIC DNA]</scope>
    <source>
        <strain evidence="10 11">Q1</strain>
    </source>
</reference>
<evidence type="ECO:0000256" key="1">
    <source>
        <dbReference type="ARBA" id="ARBA00000085"/>
    </source>
</evidence>
<dbReference type="AlphaFoldDB" id="B9J4N8"/>
<dbReference type="Proteomes" id="UP000000441">
    <property type="component" value="Chromosome"/>
</dbReference>
<dbReference type="SUPFAM" id="SSF55874">
    <property type="entry name" value="ATPase domain of HSP90 chaperone/DNA topoisomerase II/histidine kinase"/>
    <property type="match status" value="1"/>
</dbReference>
<evidence type="ECO:0000259" key="9">
    <source>
        <dbReference type="PROSITE" id="PS50109"/>
    </source>
</evidence>
<evidence type="ECO:0000256" key="2">
    <source>
        <dbReference type="ARBA" id="ARBA00012438"/>
    </source>
</evidence>
<dbReference type="Gene3D" id="3.30.565.10">
    <property type="entry name" value="Histidine kinase-like ATPase, C-terminal domain"/>
    <property type="match status" value="1"/>
</dbReference>
<dbReference type="InterPro" id="IPR036034">
    <property type="entry name" value="PDZ_sf"/>
</dbReference>
<keyword evidence="8" id="KW-0472">Membrane</keyword>
<organism evidence="10 11">
    <name type="scientific">Bacillus cereus (strain Q1)</name>
    <dbReference type="NCBI Taxonomy" id="361100"/>
    <lineage>
        <taxon>Bacteria</taxon>
        <taxon>Bacillati</taxon>
        <taxon>Bacillota</taxon>
        <taxon>Bacilli</taxon>
        <taxon>Bacillales</taxon>
        <taxon>Bacillaceae</taxon>
        <taxon>Bacillus</taxon>
        <taxon>Bacillus cereus group</taxon>
    </lineage>
</organism>
<feature type="transmembrane region" description="Helical" evidence="8">
    <location>
        <begin position="387"/>
        <end position="408"/>
    </location>
</feature>
<evidence type="ECO:0000256" key="5">
    <source>
        <dbReference type="ARBA" id="ARBA00022777"/>
    </source>
</evidence>